<proteinExistence type="predicted"/>
<protein>
    <recommendedName>
        <fullName evidence="3">ABC transporter substrate-binding protein</fullName>
    </recommendedName>
</protein>
<dbReference type="AlphaFoldDB" id="A0A1B1UK67"/>
<evidence type="ECO:0008006" key="3">
    <source>
        <dbReference type="Google" id="ProtNLM"/>
    </source>
</evidence>
<dbReference type="EMBL" id="CP016428">
    <property type="protein sequence ID" value="ANW03116.1"/>
    <property type="molecule type" value="Genomic_DNA"/>
</dbReference>
<dbReference type="RefSeq" id="WP_065730303.1">
    <property type="nucleotide sequence ID" value="NZ_CP016428.1"/>
</dbReference>
<organism evidence="1 2">
    <name type="scientific">Bradyrhizobium icense</name>
    <dbReference type="NCBI Taxonomy" id="1274631"/>
    <lineage>
        <taxon>Bacteria</taxon>
        <taxon>Pseudomonadati</taxon>
        <taxon>Pseudomonadota</taxon>
        <taxon>Alphaproteobacteria</taxon>
        <taxon>Hyphomicrobiales</taxon>
        <taxon>Nitrobacteraceae</taxon>
        <taxon>Bradyrhizobium</taxon>
    </lineage>
</organism>
<name>A0A1B1UK67_9BRAD</name>
<dbReference type="STRING" id="1274631.LMTR13_26215"/>
<evidence type="ECO:0000313" key="1">
    <source>
        <dbReference type="EMBL" id="ANW03116.1"/>
    </source>
</evidence>
<gene>
    <name evidence="1" type="ORF">LMTR13_26215</name>
</gene>
<accession>A0A1B1UK67</accession>
<sequence length="192" mass="21630">MVRIYTLGPARSCHHHAALKYLDFQGIELRDIILVDELVAAAAEAADRGDSYVLQCSAHLNVHFLTEKFRNRLQVVDTFILPTQSIAVVKRKDVKEPRTLGLPEPTVGYIDPKAWNKLIFETTKPVVEKKLLEGLYDAGVAYSRSALEHPDELEIIQEIGEVVTTWLLYGPRPRYSGTIIASPYPELHDLLP</sequence>
<dbReference type="OrthoDB" id="4098114at2"/>
<reference evidence="1 2" key="1">
    <citation type="submission" date="2016-07" db="EMBL/GenBank/DDBJ databases">
        <title>Complete genome sequence of Bradyrhizobium icense LMTR 13T, a potential inoculant strain isolated from lima bean (Phaseolus lunatus) in Peru.</title>
        <authorList>
            <person name="Ormeno-Orrillo E."/>
            <person name="Duran D."/>
            <person name="Rogel M.A."/>
            <person name="Rey L."/>
            <person name="Imperial J."/>
            <person name="Ruiz-Argueso T."/>
            <person name="Martinez-Romero E."/>
        </authorList>
    </citation>
    <scope>NUCLEOTIDE SEQUENCE [LARGE SCALE GENOMIC DNA]</scope>
    <source>
        <strain evidence="1 2">LMTR 13</strain>
    </source>
</reference>
<evidence type="ECO:0000313" key="2">
    <source>
        <dbReference type="Proteomes" id="UP000092839"/>
    </source>
</evidence>
<dbReference type="KEGG" id="bic:LMTR13_26215"/>
<dbReference type="Proteomes" id="UP000092839">
    <property type="component" value="Chromosome"/>
</dbReference>
<keyword evidence="2" id="KW-1185">Reference proteome</keyword>